<name>A0A397GRE1_9GLOM</name>
<accession>A0A397GRE1</accession>
<sequence>MSKYLTPHILSVERLEMAQCLYFTANKVEPDIVEDSSVNITDGFIEDLYDSKQILLKSMITEVGRNFREIWKIADMRPENKKYVHFVVVVDPISYLCSCMSNISRGIICRHYLRVMIISTVAGFQIQMVPSRWYIDDQKDKDIVAEACYFVNQEAMQNFSGMTFIPNPSTVPMTVTTVLLRAAKKKVKYGNCGDLHGRRLNLLLKMIVTAKWLDG</sequence>
<gene>
    <name evidence="3" type="ORF">Glove_463g37</name>
</gene>
<dbReference type="GO" id="GO:0008270">
    <property type="term" value="F:zinc ion binding"/>
    <property type="evidence" value="ECO:0007669"/>
    <property type="project" value="UniProtKB-KW"/>
</dbReference>
<dbReference type="InterPro" id="IPR007527">
    <property type="entry name" value="Znf_SWIM"/>
</dbReference>
<feature type="domain" description="SWIM-type" evidence="2">
    <location>
        <begin position="86"/>
        <end position="120"/>
    </location>
</feature>
<proteinExistence type="predicted"/>
<dbReference type="AlphaFoldDB" id="A0A397GRE1"/>
<evidence type="ECO:0000259" key="2">
    <source>
        <dbReference type="PROSITE" id="PS50966"/>
    </source>
</evidence>
<comment type="caution">
    <text evidence="3">The sequence shown here is derived from an EMBL/GenBank/DDBJ whole genome shotgun (WGS) entry which is preliminary data.</text>
</comment>
<keyword evidence="1" id="KW-0479">Metal-binding</keyword>
<protein>
    <recommendedName>
        <fullName evidence="2">SWIM-type domain-containing protein</fullName>
    </recommendedName>
</protein>
<evidence type="ECO:0000313" key="4">
    <source>
        <dbReference type="Proteomes" id="UP000266861"/>
    </source>
</evidence>
<dbReference type="EMBL" id="PQFF01000405">
    <property type="protein sequence ID" value="RHZ52248.1"/>
    <property type="molecule type" value="Genomic_DNA"/>
</dbReference>
<keyword evidence="4" id="KW-1185">Reference proteome</keyword>
<evidence type="ECO:0000313" key="3">
    <source>
        <dbReference type="EMBL" id="RHZ52248.1"/>
    </source>
</evidence>
<dbReference type="PROSITE" id="PS50966">
    <property type="entry name" value="ZF_SWIM"/>
    <property type="match status" value="1"/>
</dbReference>
<dbReference type="Proteomes" id="UP000266861">
    <property type="component" value="Unassembled WGS sequence"/>
</dbReference>
<keyword evidence="1" id="KW-0863">Zinc-finger</keyword>
<organism evidence="3 4">
    <name type="scientific">Diversispora epigaea</name>
    <dbReference type="NCBI Taxonomy" id="1348612"/>
    <lineage>
        <taxon>Eukaryota</taxon>
        <taxon>Fungi</taxon>
        <taxon>Fungi incertae sedis</taxon>
        <taxon>Mucoromycota</taxon>
        <taxon>Glomeromycotina</taxon>
        <taxon>Glomeromycetes</taxon>
        <taxon>Diversisporales</taxon>
        <taxon>Diversisporaceae</taxon>
        <taxon>Diversispora</taxon>
    </lineage>
</organism>
<keyword evidence="1" id="KW-0862">Zinc</keyword>
<dbReference type="OrthoDB" id="2446473at2759"/>
<evidence type="ECO:0000256" key="1">
    <source>
        <dbReference type="PROSITE-ProRule" id="PRU00325"/>
    </source>
</evidence>
<reference evidence="3 4" key="1">
    <citation type="submission" date="2018-08" db="EMBL/GenBank/DDBJ databases">
        <title>Genome and evolution of the arbuscular mycorrhizal fungus Diversispora epigaea (formerly Glomus versiforme) and its bacterial endosymbionts.</title>
        <authorList>
            <person name="Sun X."/>
            <person name="Fei Z."/>
            <person name="Harrison M."/>
        </authorList>
    </citation>
    <scope>NUCLEOTIDE SEQUENCE [LARGE SCALE GENOMIC DNA]</scope>
    <source>
        <strain evidence="3 4">IT104</strain>
    </source>
</reference>